<protein>
    <submittedName>
        <fullName evidence="2">Membrane-binding protein</fullName>
    </submittedName>
</protein>
<organism evidence="2 3">
    <name type="scientific">Flavobacterium tibetense</name>
    <dbReference type="NCBI Taxonomy" id="2233533"/>
    <lineage>
        <taxon>Bacteria</taxon>
        <taxon>Pseudomonadati</taxon>
        <taxon>Bacteroidota</taxon>
        <taxon>Flavobacteriia</taxon>
        <taxon>Flavobacteriales</taxon>
        <taxon>Flavobacteriaceae</taxon>
        <taxon>Flavobacterium</taxon>
    </lineage>
</organism>
<sequence length="114" mass="13099">MKKVMIVAVLLVSGFSFAQEIAPKFEVVDQMVKATYFHDNGVIKQQGMYLDGKLHGKWVAYNEDGTKQSLGEYSNGTKVGKWFFWSENTLNEVDFNDNRIAEVKRWSQETLVKN</sequence>
<name>A0A365P608_9FLAO</name>
<evidence type="ECO:0000313" key="2">
    <source>
        <dbReference type="EMBL" id="RBA29866.1"/>
    </source>
</evidence>
<dbReference type="SUPFAM" id="SSF82185">
    <property type="entry name" value="Histone H3 K4-specific methyltransferase SET7/9 N-terminal domain"/>
    <property type="match status" value="1"/>
</dbReference>
<dbReference type="Gene3D" id="2.20.110.10">
    <property type="entry name" value="Histone H3 K4-specific methyltransferase SET7/9 N-terminal domain"/>
    <property type="match status" value="1"/>
</dbReference>
<comment type="caution">
    <text evidence="2">The sequence shown here is derived from an EMBL/GenBank/DDBJ whole genome shotgun (WGS) entry which is preliminary data.</text>
</comment>
<feature type="signal peptide" evidence="1">
    <location>
        <begin position="1"/>
        <end position="18"/>
    </location>
</feature>
<gene>
    <name evidence="2" type="ORF">DPN68_01160</name>
</gene>
<dbReference type="RefSeq" id="WP_113987748.1">
    <property type="nucleotide sequence ID" value="NZ_QLST01000001.1"/>
</dbReference>
<dbReference type="Proteomes" id="UP000253319">
    <property type="component" value="Unassembled WGS sequence"/>
</dbReference>
<reference evidence="2 3" key="1">
    <citation type="submission" date="2018-06" db="EMBL/GenBank/DDBJ databases">
        <title>Flavobacterium tibetense sp. nov., isolated from a wetland YonghuCo on Tibetan Plateau.</title>
        <authorList>
            <person name="Xing P."/>
            <person name="Phurbu D."/>
            <person name="Lu H."/>
        </authorList>
    </citation>
    <scope>NUCLEOTIDE SEQUENCE [LARGE SCALE GENOMIC DNA]</scope>
    <source>
        <strain evidence="2 3">YH5</strain>
    </source>
</reference>
<dbReference type="AlphaFoldDB" id="A0A365P608"/>
<dbReference type="OrthoDB" id="1467310at2"/>
<keyword evidence="3" id="KW-1185">Reference proteome</keyword>
<proteinExistence type="predicted"/>
<feature type="chain" id="PRO_5016578169" evidence="1">
    <location>
        <begin position="19"/>
        <end position="114"/>
    </location>
</feature>
<accession>A0A365P608</accession>
<evidence type="ECO:0000313" key="3">
    <source>
        <dbReference type="Proteomes" id="UP000253319"/>
    </source>
</evidence>
<dbReference type="EMBL" id="QLST01000001">
    <property type="protein sequence ID" value="RBA29866.1"/>
    <property type="molecule type" value="Genomic_DNA"/>
</dbReference>
<evidence type="ECO:0000256" key="1">
    <source>
        <dbReference type="SAM" id="SignalP"/>
    </source>
</evidence>
<keyword evidence="1" id="KW-0732">Signal</keyword>